<dbReference type="InterPro" id="IPR045279">
    <property type="entry name" value="ARR-like"/>
</dbReference>
<dbReference type="PROSITE" id="PS51017">
    <property type="entry name" value="CCT"/>
    <property type="match status" value="1"/>
</dbReference>
<sequence length="562" mass="63416">MEPNEILKSGGEGFIDRSKVRILLCDNDMKSSVEVYDLLSKCSYQVTPVRSPRQVIDALNVEGPDIDIILSEVDLPMAKGFKMLKYIMRDKDLRRIPVIMMSAQDEVAVVVKCLRLGAADYLVKPLRTNELLNLWTHMWRRRRMLGLAEKNILNCEFDPMHSDHSDANTNSTTLFSEDDTEEKSRRSSNPEISLSIPREVESNVNIAPGLVNTQFVNLSDDTPNVPEINEQRAVYPGKLMVGPKKSELRIGQSSAFFTYVKSSMFASTTLGGDITIEEAPPPQLDSKLSLGGERVDSITINLTNENATQYVHLEEKISTWGEHVSDTQVDDCTPGPEKFHNNNSFPDSMSLDTSSTPPSQPEYSPQMNSKISETQQSGNNHHPDVSGFNPYSAYPYYLPGPMNHVMMSPSSSMYQQNMNVPHCPPHHMPGMTSFPYYPVNLCLPGQMPPGMHPWPPYGGSSSNNVNVPKLDRREAALLKFRQKRKERCFDKKIRYVNRKKLAERRPRVRGQFVRKINGINVDLNGQPTSNDFDEDDDDDEEEEYQAGRDSSSPENNYAAFHS</sequence>
<reference evidence="13" key="1">
    <citation type="journal article" date="2012" name="J. Plant Physiol.">
        <title>Day light quality affects the night-break response in the short-day plant chrysanthemum, suggesting differential phytochrome-mediated regulation of flowering.</title>
        <authorList>
            <person name="Higuchi Y."/>
            <person name="Sumitomo K."/>
            <person name="Oda A."/>
            <person name="Shimizu H."/>
            <person name="Hisamatsu T."/>
        </authorList>
    </citation>
    <scope>NUCLEOTIDE SEQUENCE</scope>
</reference>
<evidence type="ECO:0000256" key="6">
    <source>
        <dbReference type="ARBA" id="ARBA00023163"/>
    </source>
</evidence>
<dbReference type="EMBL" id="AB733626">
    <property type="protein sequence ID" value="BAM67029.1"/>
    <property type="molecule type" value="mRNA"/>
</dbReference>
<keyword evidence="5" id="KW-0090">Biological rhythms</keyword>
<dbReference type="SMR" id="K7ZQ93"/>
<accession>K7ZQ93</accession>
<comment type="caution">
    <text evidence="8">Lacks conserved residue(s) required for the propagation of feature annotation.</text>
</comment>
<gene>
    <name evidence="13" type="primary">CsTOC1</name>
</gene>
<comment type="similarity">
    <text evidence="2">Belongs to the ARR-like family.</text>
</comment>
<feature type="compositionally biased region" description="Acidic residues" evidence="10">
    <location>
        <begin position="531"/>
        <end position="544"/>
    </location>
</feature>
<dbReference type="GO" id="GO:0048511">
    <property type="term" value="P:rhythmic process"/>
    <property type="evidence" value="ECO:0007669"/>
    <property type="project" value="UniProtKB-KW"/>
</dbReference>
<dbReference type="GO" id="GO:0000160">
    <property type="term" value="P:phosphorelay signal transduction system"/>
    <property type="evidence" value="ECO:0007669"/>
    <property type="project" value="UniProtKB-KW"/>
</dbReference>
<dbReference type="SUPFAM" id="SSF52172">
    <property type="entry name" value="CheY-like"/>
    <property type="match status" value="1"/>
</dbReference>
<keyword evidence="7 9" id="KW-0539">Nucleus</keyword>
<feature type="compositionally biased region" description="Polar residues" evidence="10">
    <location>
        <begin position="341"/>
        <end position="380"/>
    </location>
</feature>
<feature type="region of interest" description="Disordered" evidence="10">
    <location>
        <begin position="520"/>
        <end position="562"/>
    </location>
</feature>
<feature type="domain" description="Response regulatory" evidence="11">
    <location>
        <begin position="21"/>
        <end position="139"/>
    </location>
</feature>
<keyword evidence="6" id="KW-0804">Transcription</keyword>
<evidence type="ECO:0000256" key="9">
    <source>
        <dbReference type="PROSITE-ProRule" id="PRU00357"/>
    </source>
</evidence>
<evidence type="ECO:0000256" key="3">
    <source>
        <dbReference type="ARBA" id="ARBA00023012"/>
    </source>
</evidence>
<keyword evidence="4" id="KW-0805">Transcription regulation</keyword>
<organism evidence="13">
    <name type="scientific">Chrysanthemum boreale</name>
    <dbReference type="NCBI Taxonomy" id="344871"/>
    <lineage>
        <taxon>Eukaryota</taxon>
        <taxon>Viridiplantae</taxon>
        <taxon>Streptophyta</taxon>
        <taxon>Embryophyta</taxon>
        <taxon>Tracheophyta</taxon>
        <taxon>Spermatophyta</taxon>
        <taxon>Magnoliopsida</taxon>
        <taxon>eudicotyledons</taxon>
        <taxon>Gunneridae</taxon>
        <taxon>Pentapetalae</taxon>
        <taxon>asterids</taxon>
        <taxon>campanulids</taxon>
        <taxon>Asterales</taxon>
        <taxon>Asteraceae</taxon>
        <taxon>Asteroideae</taxon>
        <taxon>Anthemideae</taxon>
        <taxon>Artemisiinae</taxon>
        <taxon>Chrysanthemum</taxon>
    </lineage>
</organism>
<dbReference type="Pfam" id="PF00072">
    <property type="entry name" value="Response_reg"/>
    <property type="match status" value="1"/>
</dbReference>
<dbReference type="Gene3D" id="3.40.50.2300">
    <property type="match status" value="1"/>
</dbReference>
<feature type="region of interest" description="Disordered" evidence="10">
    <location>
        <begin position="327"/>
        <end position="385"/>
    </location>
</feature>
<dbReference type="PROSITE" id="PS50110">
    <property type="entry name" value="RESPONSE_REGULATORY"/>
    <property type="match status" value="1"/>
</dbReference>
<evidence type="ECO:0000259" key="12">
    <source>
        <dbReference type="PROSITE" id="PS51017"/>
    </source>
</evidence>
<evidence type="ECO:0000256" key="4">
    <source>
        <dbReference type="ARBA" id="ARBA00023015"/>
    </source>
</evidence>
<evidence type="ECO:0000256" key="8">
    <source>
        <dbReference type="PROSITE-ProRule" id="PRU00169"/>
    </source>
</evidence>
<name>K7ZQ93_9ASTR</name>
<evidence type="ECO:0000256" key="5">
    <source>
        <dbReference type="ARBA" id="ARBA00023108"/>
    </source>
</evidence>
<evidence type="ECO:0000313" key="13">
    <source>
        <dbReference type="EMBL" id="BAM67029.1"/>
    </source>
</evidence>
<feature type="region of interest" description="Disordered" evidence="10">
    <location>
        <begin position="159"/>
        <end position="195"/>
    </location>
</feature>
<protein>
    <submittedName>
        <fullName evidence="13">Timing of cab expression 1-like</fullName>
    </submittedName>
</protein>
<dbReference type="InterPro" id="IPR010402">
    <property type="entry name" value="CCT_domain"/>
</dbReference>
<keyword evidence="3" id="KW-0902">Two-component regulatory system</keyword>
<evidence type="ECO:0000256" key="1">
    <source>
        <dbReference type="ARBA" id="ARBA00004123"/>
    </source>
</evidence>
<dbReference type="InterPro" id="IPR011006">
    <property type="entry name" value="CheY-like_superfamily"/>
</dbReference>
<dbReference type="InterPro" id="IPR001789">
    <property type="entry name" value="Sig_transdc_resp-reg_receiver"/>
</dbReference>
<dbReference type="PANTHER" id="PTHR43874:SF1">
    <property type="entry name" value="TWO-COMPONENT RESPONSE REGULATOR-LIKE APRR1"/>
    <property type="match status" value="1"/>
</dbReference>
<evidence type="ECO:0000256" key="2">
    <source>
        <dbReference type="ARBA" id="ARBA00010330"/>
    </source>
</evidence>
<evidence type="ECO:0000256" key="10">
    <source>
        <dbReference type="SAM" id="MobiDB-lite"/>
    </source>
</evidence>
<evidence type="ECO:0000256" key="7">
    <source>
        <dbReference type="ARBA" id="ARBA00023242"/>
    </source>
</evidence>
<dbReference type="Pfam" id="PF06203">
    <property type="entry name" value="CCT"/>
    <property type="match status" value="1"/>
</dbReference>
<dbReference type="PANTHER" id="PTHR43874">
    <property type="entry name" value="TWO-COMPONENT RESPONSE REGULATOR"/>
    <property type="match status" value="1"/>
</dbReference>
<evidence type="ECO:0000259" key="11">
    <source>
        <dbReference type="PROSITE" id="PS50110"/>
    </source>
</evidence>
<dbReference type="GO" id="GO:0009736">
    <property type="term" value="P:cytokinin-activated signaling pathway"/>
    <property type="evidence" value="ECO:0007669"/>
    <property type="project" value="InterPro"/>
</dbReference>
<dbReference type="SMART" id="SM00448">
    <property type="entry name" value="REC"/>
    <property type="match status" value="1"/>
</dbReference>
<feature type="domain" description="CCT" evidence="12">
    <location>
        <begin position="473"/>
        <end position="515"/>
    </location>
</feature>
<dbReference type="GO" id="GO:0005634">
    <property type="term" value="C:nucleus"/>
    <property type="evidence" value="ECO:0007669"/>
    <property type="project" value="UniProtKB-SubCell"/>
</dbReference>
<dbReference type="AlphaFoldDB" id="K7ZQ93"/>
<proteinExistence type="evidence at transcript level"/>
<comment type="subcellular location">
    <subcellularLocation>
        <location evidence="1 9">Nucleus</location>
    </subcellularLocation>
</comment>